<gene>
    <name evidence="3" type="ORF">EV383_0465</name>
</gene>
<sequence length="307" mass="33046">MTDTAWTVRGLVRAARRAPGRAPERTRPAARPGTDVPETDDPSVASGTPASRAALHTAAAERLAESGRWEPAYRHLREAVRLLHGQHVVPRSPQEEMERLRRAHAEAHEQSRRDSLTASYNRRYLDERLAALLGESATGTGLCVALADIDHFKQVNDTHGHQFGDRVLQRMVVELGRGLPEGAFCARYGGEEFALVLPGESLDDGIAISEAARDRIATHDWSSMHPDLKLTISIGVAHAEVATAEVDPLIGDADLLLYTAKQAGRNAVAFRREAGGRVELAGPAAGRRSVPQPADAGTGTPSHSEAP</sequence>
<dbReference type="PANTHER" id="PTHR45138">
    <property type="entry name" value="REGULATORY COMPONENTS OF SENSORY TRANSDUCTION SYSTEM"/>
    <property type="match status" value="1"/>
</dbReference>
<dbReference type="InterPro" id="IPR000160">
    <property type="entry name" value="GGDEF_dom"/>
</dbReference>
<dbReference type="SMART" id="SM00267">
    <property type="entry name" value="GGDEF"/>
    <property type="match status" value="1"/>
</dbReference>
<reference evidence="3 4" key="1">
    <citation type="submission" date="2019-02" db="EMBL/GenBank/DDBJ databases">
        <title>Sequencing the genomes of 1000 actinobacteria strains.</title>
        <authorList>
            <person name="Klenk H.-P."/>
        </authorList>
    </citation>
    <scope>NUCLEOTIDE SEQUENCE [LARGE SCALE GENOMIC DNA]</scope>
    <source>
        <strain evidence="3 4">DSM 45779</strain>
    </source>
</reference>
<feature type="region of interest" description="Disordered" evidence="1">
    <location>
        <begin position="87"/>
        <end position="116"/>
    </location>
</feature>
<dbReference type="Pfam" id="PF00990">
    <property type="entry name" value="GGDEF"/>
    <property type="match status" value="1"/>
</dbReference>
<dbReference type="AlphaFoldDB" id="A0A4Q7URR7"/>
<accession>A0A4Q7URR7</accession>
<feature type="region of interest" description="Disordered" evidence="1">
    <location>
        <begin position="1"/>
        <end position="50"/>
    </location>
</feature>
<proteinExistence type="predicted"/>
<keyword evidence="4" id="KW-1185">Reference proteome</keyword>
<dbReference type="RefSeq" id="WP_130288372.1">
    <property type="nucleotide sequence ID" value="NZ_SHKL01000001.1"/>
</dbReference>
<dbReference type="FunFam" id="3.30.70.270:FF:000001">
    <property type="entry name" value="Diguanylate cyclase domain protein"/>
    <property type="match status" value="1"/>
</dbReference>
<dbReference type="OrthoDB" id="23692at2"/>
<dbReference type="EMBL" id="SHKL01000001">
    <property type="protein sequence ID" value="RZT83654.1"/>
    <property type="molecule type" value="Genomic_DNA"/>
</dbReference>
<protein>
    <submittedName>
        <fullName evidence="3">Diguanylate cyclase (GGDEF)-like protein</fullName>
    </submittedName>
</protein>
<feature type="domain" description="GGDEF" evidence="2">
    <location>
        <begin position="140"/>
        <end position="273"/>
    </location>
</feature>
<evidence type="ECO:0000313" key="3">
    <source>
        <dbReference type="EMBL" id="RZT83654.1"/>
    </source>
</evidence>
<dbReference type="PROSITE" id="PS50887">
    <property type="entry name" value="GGDEF"/>
    <property type="match status" value="1"/>
</dbReference>
<comment type="caution">
    <text evidence="3">The sequence shown here is derived from an EMBL/GenBank/DDBJ whole genome shotgun (WGS) entry which is preliminary data.</text>
</comment>
<dbReference type="CDD" id="cd01949">
    <property type="entry name" value="GGDEF"/>
    <property type="match status" value="1"/>
</dbReference>
<dbReference type="NCBIfam" id="TIGR00254">
    <property type="entry name" value="GGDEF"/>
    <property type="match status" value="1"/>
</dbReference>
<evidence type="ECO:0000256" key="1">
    <source>
        <dbReference type="SAM" id="MobiDB-lite"/>
    </source>
</evidence>
<dbReference type="PANTHER" id="PTHR45138:SF9">
    <property type="entry name" value="DIGUANYLATE CYCLASE DGCM-RELATED"/>
    <property type="match status" value="1"/>
</dbReference>
<organism evidence="3 4">
    <name type="scientific">Pseudonocardia sediminis</name>
    <dbReference type="NCBI Taxonomy" id="1397368"/>
    <lineage>
        <taxon>Bacteria</taxon>
        <taxon>Bacillati</taxon>
        <taxon>Actinomycetota</taxon>
        <taxon>Actinomycetes</taxon>
        <taxon>Pseudonocardiales</taxon>
        <taxon>Pseudonocardiaceae</taxon>
        <taxon>Pseudonocardia</taxon>
    </lineage>
</organism>
<dbReference type="InterPro" id="IPR050469">
    <property type="entry name" value="Diguanylate_Cyclase"/>
</dbReference>
<name>A0A4Q7URR7_PSEST</name>
<dbReference type="SUPFAM" id="SSF55073">
    <property type="entry name" value="Nucleotide cyclase"/>
    <property type="match status" value="1"/>
</dbReference>
<dbReference type="InterPro" id="IPR043128">
    <property type="entry name" value="Rev_trsase/Diguanyl_cyclase"/>
</dbReference>
<feature type="region of interest" description="Disordered" evidence="1">
    <location>
        <begin position="280"/>
        <end position="307"/>
    </location>
</feature>
<feature type="compositionally biased region" description="Basic and acidic residues" evidence="1">
    <location>
        <begin position="93"/>
        <end position="115"/>
    </location>
</feature>
<evidence type="ECO:0000313" key="4">
    <source>
        <dbReference type="Proteomes" id="UP000291591"/>
    </source>
</evidence>
<evidence type="ECO:0000259" key="2">
    <source>
        <dbReference type="PROSITE" id="PS50887"/>
    </source>
</evidence>
<dbReference type="Gene3D" id="3.30.70.270">
    <property type="match status" value="1"/>
</dbReference>
<dbReference type="InterPro" id="IPR029787">
    <property type="entry name" value="Nucleotide_cyclase"/>
</dbReference>
<dbReference type="GO" id="GO:0052621">
    <property type="term" value="F:diguanylate cyclase activity"/>
    <property type="evidence" value="ECO:0007669"/>
    <property type="project" value="TreeGrafter"/>
</dbReference>
<dbReference type="Proteomes" id="UP000291591">
    <property type="component" value="Unassembled WGS sequence"/>
</dbReference>